<accession>A0A6J4URR7</accession>
<feature type="compositionally biased region" description="Basic and acidic residues" evidence="1">
    <location>
        <begin position="49"/>
        <end position="60"/>
    </location>
</feature>
<feature type="region of interest" description="Disordered" evidence="1">
    <location>
        <begin position="1"/>
        <end position="263"/>
    </location>
</feature>
<feature type="compositionally biased region" description="Basic residues" evidence="1">
    <location>
        <begin position="226"/>
        <end position="244"/>
    </location>
</feature>
<evidence type="ECO:0000256" key="1">
    <source>
        <dbReference type="SAM" id="MobiDB-lite"/>
    </source>
</evidence>
<dbReference type="GO" id="GO:0005524">
    <property type="term" value="F:ATP binding"/>
    <property type="evidence" value="ECO:0007669"/>
    <property type="project" value="UniProtKB-KW"/>
</dbReference>
<feature type="non-terminal residue" evidence="2">
    <location>
        <position position="1"/>
    </location>
</feature>
<name>A0A6J4URR7_9ACTN</name>
<feature type="compositionally biased region" description="Low complexity" evidence="1">
    <location>
        <begin position="64"/>
        <end position="74"/>
    </location>
</feature>
<feature type="compositionally biased region" description="Low complexity" evidence="1">
    <location>
        <begin position="121"/>
        <end position="130"/>
    </location>
</feature>
<proteinExistence type="predicted"/>
<dbReference type="EMBL" id="CADCWC010000496">
    <property type="protein sequence ID" value="CAA9556028.1"/>
    <property type="molecule type" value="Genomic_DNA"/>
</dbReference>
<evidence type="ECO:0000313" key="2">
    <source>
        <dbReference type="EMBL" id="CAA9556028.1"/>
    </source>
</evidence>
<feature type="compositionally biased region" description="Basic residues" evidence="1">
    <location>
        <begin position="75"/>
        <end position="84"/>
    </location>
</feature>
<reference evidence="2" key="1">
    <citation type="submission" date="2020-02" db="EMBL/GenBank/DDBJ databases">
        <authorList>
            <person name="Meier V. D."/>
        </authorList>
    </citation>
    <scope>NUCLEOTIDE SEQUENCE</scope>
    <source>
        <strain evidence="2">AVDCRST_MAG79</strain>
    </source>
</reference>
<gene>
    <name evidence="2" type="ORF">AVDCRST_MAG79-3095</name>
</gene>
<sequence length="273" mass="28825">DCARRAAARGARPDEGVRRPSPLRRRLARGRGRARRVARDRARRLPRARGRERLGQEHAGRLRGGPLRAHPGRGPLRRRGRQRPRPPATAATRARRHGRLPGPVLLAQPAPDGRLGAGRDPLGASPAAARGGPGTGGGAARSRRPRRGRGGPAAGPALGRPTPARRDRTGAGLRAGADGGRRDRLGARRVRPGADPQPARRPPGRARPDGPLHHARSGGGPAAVQPRRRHEPGRHRRDRRHRVGPRGAVAPVHAGAAARGAPAARALGVGVRV</sequence>
<feature type="compositionally biased region" description="Low complexity" evidence="1">
    <location>
        <begin position="245"/>
        <end position="263"/>
    </location>
</feature>
<keyword evidence="2" id="KW-0547">Nucleotide-binding</keyword>
<protein>
    <submittedName>
        <fullName evidence="2">Oligopeptide transport ATP-binding protein OppD</fullName>
    </submittedName>
</protein>
<keyword evidence="2" id="KW-0067">ATP-binding</keyword>
<organism evidence="2">
    <name type="scientific">uncultured Thermoleophilia bacterium</name>
    <dbReference type="NCBI Taxonomy" id="1497501"/>
    <lineage>
        <taxon>Bacteria</taxon>
        <taxon>Bacillati</taxon>
        <taxon>Actinomycetota</taxon>
        <taxon>Thermoleophilia</taxon>
        <taxon>environmental samples</taxon>
    </lineage>
</organism>
<feature type="non-terminal residue" evidence="2">
    <location>
        <position position="273"/>
    </location>
</feature>
<feature type="compositionally biased region" description="Basic residues" evidence="1">
    <location>
        <begin position="21"/>
        <end position="48"/>
    </location>
</feature>
<dbReference type="AlphaFoldDB" id="A0A6J4URR7"/>